<name>A0A0F9J1A8_9ZZZZ</name>
<dbReference type="EMBL" id="LAZR01017604">
    <property type="protein sequence ID" value="KKL99730.1"/>
    <property type="molecule type" value="Genomic_DNA"/>
</dbReference>
<sequence>GRYLPTGQAVRIVNASIDKPTVSIEFFDGAVRDVAKSEVRPGRLITNEARDFRIAQDATNAGAAHENQLIPKLGYGALEKELGLFGTNQTSIVRDRAVTRAQEHLKQLSIADGEVLGSPDAIEGLVKMYDRAVDLEFAPDVLELIPKDARQSFVDAAYQHARRQIPDETYSLLYAGAKYNKVTPKQAEVLRKVAVDHNLSRDLPLHRVVEDLWNKRLIDPLSAQWTLAYRQDLGVVRAASEANLDPSAVTFLYRPPRGVSWPGSRWFNPSHFELGKNPTMQAFESVVRAADETTAQLNTDLMNWGKVWQKKRTLHFADGTKRRLNDDDFFLIRDIMEDHGSWGEAVKAGVVKANDPRRLFFEQLAERQKVNLERHVRLQLQMGTEAVLLSSLPRNVRDSFLSDHPWIQEAKLADDFYILPSQLQRFKAEGLTVKRSARTDEEITEFLALMKRHDTSVELPQEVTGWMRDQFDLWKRFGIDNYWPRIHQGEFGLEIETAAGWQPAGYATSYPEAALLYRQLRTEGRFGKVPYRVVHRKAFADDIMQETMSRSELFTWVESLREATIADDETLAGLFLPSAGRKKPSPVLRKPVRGSLAERTSDLRPPRRHPWLELVTHERQIARLEQRFKIAQAYRTFLDKSNPKARELDLALNEVEAGRPLFDNRELYHYAETWARDAIGLPGGSEVAQNKIYNFLQMLNYGPRVYGRAKWDKWLNGEQDLSIRDVFDSSKWEAFGAARQRASELVAFQAQWRMMMGPGVALVNGTQYHLYTTPMLQREFGAKAAWSARGSWFTAVRLWRAQQSGKPLTGTLLKMSEIADAAGVNLQPGRHMGGASSLAGTVESQLSTPVTFGLGKMGKARAWTDFVGMYMFNSAERVNRLATAIASY</sequence>
<proteinExistence type="predicted"/>
<accession>A0A0F9J1A8</accession>
<feature type="non-terminal residue" evidence="1">
    <location>
        <position position="888"/>
    </location>
</feature>
<organism evidence="1">
    <name type="scientific">marine sediment metagenome</name>
    <dbReference type="NCBI Taxonomy" id="412755"/>
    <lineage>
        <taxon>unclassified sequences</taxon>
        <taxon>metagenomes</taxon>
        <taxon>ecological metagenomes</taxon>
    </lineage>
</organism>
<reference evidence="1" key="1">
    <citation type="journal article" date="2015" name="Nature">
        <title>Complex archaea that bridge the gap between prokaryotes and eukaryotes.</title>
        <authorList>
            <person name="Spang A."/>
            <person name="Saw J.H."/>
            <person name="Jorgensen S.L."/>
            <person name="Zaremba-Niedzwiedzka K."/>
            <person name="Martijn J."/>
            <person name="Lind A.E."/>
            <person name="van Eijk R."/>
            <person name="Schleper C."/>
            <person name="Guy L."/>
            <person name="Ettema T.J."/>
        </authorList>
    </citation>
    <scope>NUCLEOTIDE SEQUENCE</scope>
</reference>
<evidence type="ECO:0000313" key="1">
    <source>
        <dbReference type="EMBL" id="KKL99730.1"/>
    </source>
</evidence>
<feature type="non-terminal residue" evidence="1">
    <location>
        <position position="1"/>
    </location>
</feature>
<gene>
    <name evidence="1" type="ORF">LCGC14_1811500</name>
</gene>
<comment type="caution">
    <text evidence="1">The sequence shown here is derived from an EMBL/GenBank/DDBJ whole genome shotgun (WGS) entry which is preliminary data.</text>
</comment>
<dbReference type="AlphaFoldDB" id="A0A0F9J1A8"/>
<protein>
    <submittedName>
        <fullName evidence="1">Uncharacterized protein</fullName>
    </submittedName>
</protein>